<dbReference type="InterPro" id="IPR029057">
    <property type="entry name" value="PRTase-like"/>
</dbReference>
<evidence type="ECO:0000256" key="5">
    <source>
        <dbReference type="ARBA" id="ARBA00008391"/>
    </source>
</evidence>
<evidence type="ECO:0000256" key="14">
    <source>
        <dbReference type="ARBA" id="ARBA00049402"/>
    </source>
</evidence>
<dbReference type="GO" id="GO:0000166">
    <property type="term" value="F:nucleotide binding"/>
    <property type="evidence" value="ECO:0007669"/>
    <property type="project" value="UniProtKB-KW"/>
</dbReference>
<dbReference type="SUPFAM" id="SSF53271">
    <property type="entry name" value="PRTase-like"/>
    <property type="match status" value="1"/>
</dbReference>
<evidence type="ECO:0000256" key="2">
    <source>
        <dbReference type="ARBA" id="ARBA00004496"/>
    </source>
</evidence>
<dbReference type="Proteomes" id="UP000662873">
    <property type="component" value="Chromosome"/>
</dbReference>
<dbReference type="InterPro" id="IPR005904">
    <property type="entry name" value="Hxn_phspho_trans"/>
</dbReference>
<dbReference type="GO" id="GO:0004422">
    <property type="term" value="F:hypoxanthine phosphoribosyltransferase activity"/>
    <property type="evidence" value="ECO:0007669"/>
    <property type="project" value="InterPro"/>
</dbReference>
<dbReference type="GO" id="GO:0046100">
    <property type="term" value="P:hypoxanthine metabolic process"/>
    <property type="evidence" value="ECO:0007669"/>
    <property type="project" value="TreeGrafter"/>
</dbReference>
<evidence type="ECO:0000256" key="15">
    <source>
        <dbReference type="RuleBase" id="RU364099"/>
    </source>
</evidence>
<evidence type="ECO:0000259" key="16">
    <source>
        <dbReference type="Pfam" id="PF00156"/>
    </source>
</evidence>
<dbReference type="GO" id="GO:0052657">
    <property type="term" value="F:guanine phosphoribosyltransferase activity"/>
    <property type="evidence" value="ECO:0007669"/>
    <property type="project" value="UniProtKB-ARBA"/>
</dbReference>
<sequence>MIAITTSSSTSVNPRFTSPILAEWDRTRNASRLAFHEEPRWNPRPEFGYLRLPTVDELPQLITFAEIEAKTLSLAEAIRRDYDDEPLLLVGVLKGSLFFLASLALKLGREVAIDFVSVSSYGDDTVSSGVVQIRKDLDINIEGRNVLLVEDIVDTGATLVHLRELLSTRHPKSLKVVSLLSKLEAKGIDVPIEYVGFEIEDRFVVGYGLDHAERYRNLPYVAVLPGEHTSD</sequence>
<proteinExistence type="inferred from homology"/>
<evidence type="ECO:0000256" key="12">
    <source>
        <dbReference type="ARBA" id="ARBA00022842"/>
    </source>
</evidence>
<evidence type="ECO:0000256" key="7">
    <source>
        <dbReference type="ARBA" id="ARBA00022676"/>
    </source>
</evidence>
<dbReference type="UniPathway" id="UPA00591">
    <property type="reaction ID" value="UER00648"/>
</dbReference>
<dbReference type="GO" id="GO:0032263">
    <property type="term" value="P:GMP salvage"/>
    <property type="evidence" value="ECO:0007669"/>
    <property type="project" value="TreeGrafter"/>
</dbReference>
<evidence type="ECO:0000313" key="17">
    <source>
        <dbReference type="EMBL" id="BBO24205.1"/>
    </source>
</evidence>
<keyword evidence="8 15" id="KW-0808">Transferase</keyword>
<comment type="catalytic activity">
    <reaction evidence="13">
        <text>GMP + diphosphate = guanine + 5-phospho-alpha-D-ribose 1-diphosphate</text>
        <dbReference type="Rhea" id="RHEA:25424"/>
        <dbReference type="ChEBI" id="CHEBI:16235"/>
        <dbReference type="ChEBI" id="CHEBI:33019"/>
        <dbReference type="ChEBI" id="CHEBI:58017"/>
        <dbReference type="ChEBI" id="CHEBI:58115"/>
        <dbReference type="EC" id="2.4.2.8"/>
    </reaction>
    <physiologicalReaction direction="right-to-left" evidence="13">
        <dbReference type="Rhea" id="RHEA:25426"/>
    </physiologicalReaction>
</comment>
<dbReference type="GO" id="GO:0032264">
    <property type="term" value="P:IMP salvage"/>
    <property type="evidence" value="ECO:0007669"/>
    <property type="project" value="UniProtKB-UniPathway"/>
</dbReference>
<keyword evidence="9 15" id="KW-0479">Metal-binding</keyword>
<dbReference type="InterPro" id="IPR050408">
    <property type="entry name" value="HGPRT"/>
</dbReference>
<dbReference type="NCBIfam" id="TIGR01203">
    <property type="entry name" value="HGPRTase"/>
    <property type="match status" value="1"/>
</dbReference>
<keyword evidence="10 15" id="KW-0660">Purine salvage</keyword>
<evidence type="ECO:0000256" key="6">
    <source>
        <dbReference type="ARBA" id="ARBA00022490"/>
    </source>
</evidence>
<evidence type="ECO:0000256" key="11">
    <source>
        <dbReference type="ARBA" id="ARBA00022741"/>
    </source>
</evidence>
<gene>
    <name evidence="17" type="ORF">NPRO_18000</name>
</gene>
<dbReference type="GO" id="GO:0005829">
    <property type="term" value="C:cytosol"/>
    <property type="evidence" value="ECO:0007669"/>
    <property type="project" value="TreeGrafter"/>
</dbReference>
<evidence type="ECO:0000256" key="10">
    <source>
        <dbReference type="ARBA" id="ARBA00022726"/>
    </source>
</evidence>
<dbReference type="CDD" id="cd06223">
    <property type="entry name" value="PRTases_typeI"/>
    <property type="match status" value="1"/>
</dbReference>
<dbReference type="EMBL" id="AP021858">
    <property type="protein sequence ID" value="BBO24205.1"/>
    <property type="molecule type" value="Genomic_DNA"/>
</dbReference>
<dbReference type="InterPro" id="IPR000836">
    <property type="entry name" value="PRTase_dom"/>
</dbReference>
<dbReference type="FunFam" id="3.40.50.2020:FF:000006">
    <property type="entry name" value="Hypoxanthine phosphoribosyltransferase"/>
    <property type="match status" value="1"/>
</dbReference>
<dbReference type="GO" id="GO:0006166">
    <property type="term" value="P:purine ribonucleoside salvage"/>
    <property type="evidence" value="ECO:0007669"/>
    <property type="project" value="UniProtKB-KW"/>
</dbReference>
<dbReference type="EC" id="2.4.2.8" evidence="15"/>
<comment type="pathway">
    <text evidence="3 15">Purine metabolism; IMP biosynthesis via salvage pathway; IMP from hypoxanthine: step 1/1.</text>
</comment>
<dbReference type="GO" id="GO:0000287">
    <property type="term" value="F:magnesium ion binding"/>
    <property type="evidence" value="ECO:0007669"/>
    <property type="project" value="TreeGrafter"/>
</dbReference>
<evidence type="ECO:0000256" key="8">
    <source>
        <dbReference type="ARBA" id="ARBA00022679"/>
    </source>
</evidence>
<evidence type="ECO:0000256" key="13">
    <source>
        <dbReference type="ARBA" id="ARBA00048811"/>
    </source>
</evidence>
<comment type="pathway">
    <text evidence="4">Purine metabolism; GMP biosynthesis via salvage pathway; GMP from guanine: step 1/1.</text>
</comment>
<dbReference type="Pfam" id="PF00156">
    <property type="entry name" value="Pribosyltran"/>
    <property type="match status" value="1"/>
</dbReference>
<comment type="subcellular location">
    <subcellularLocation>
        <location evidence="2 15">Cytoplasm</location>
    </subcellularLocation>
</comment>
<evidence type="ECO:0000256" key="4">
    <source>
        <dbReference type="ARBA" id="ARBA00004676"/>
    </source>
</evidence>
<evidence type="ECO:0000256" key="1">
    <source>
        <dbReference type="ARBA" id="ARBA00001946"/>
    </source>
</evidence>
<keyword evidence="11 15" id="KW-0547">Nucleotide-binding</keyword>
<keyword evidence="12 15" id="KW-0460">Magnesium</keyword>
<evidence type="ECO:0000256" key="9">
    <source>
        <dbReference type="ARBA" id="ARBA00022723"/>
    </source>
</evidence>
<comment type="cofactor">
    <cofactor evidence="1 15">
        <name>Mg(2+)</name>
        <dbReference type="ChEBI" id="CHEBI:18420"/>
    </cofactor>
</comment>
<dbReference type="GO" id="GO:0006178">
    <property type="term" value="P:guanine salvage"/>
    <property type="evidence" value="ECO:0007669"/>
    <property type="project" value="TreeGrafter"/>
</dbReference>
<dbReference type="Gene3D" id="3.40.50.2020">
    <property type="match status" value="1"/>
</dbReference>
<protein>
    <recommendedName>
        <fullName evidence="15">Hypoxanthine phosphoribosyltransferase</fullName>
        <ecNumber evidence="15">2.4.2.8</ecNumber>
    </recommendedName>
</protein>
<evidence type="ECO:0000313" key="18">
    <source>
        <dbReference type="Proteomes" id="UP000662873"/>
    </source>
</evidence>
<dbReference type="AlphaFoldDB" id="A0A809RI79"/>
<dbReference type="KEGG" id="npy:NPRO_18000"/>
<keyword evidence="7 15" id="KW-0328">Glycosyltransferase</keyword>
<reference evidence="17" key="1">
    <citation type="journal article" name="DNA Res.">
        <title>The physiological potential of anammox bacteria as revealed by their core genome structure.</title>
        <authorList>
            <person name="Okubo T."/>
            <person name="Toyoda A."/>
            <person name="Fukuhara K."/>
            <person name="Uchiyama I."/>
            <person name="Harigaya Y."/>
            <person name="Kuroiwa M."/>
            <person name="Suzuki T."/>
            <person name="Murakami Y."/>
            <person name="Suwa Y."/>
            <person name="Takami H."/>
        </authorList>
    </citation>
    <scope>NUCLEOTIDE SEQUENCE</scope>
    <source>
        <strain evidence="17">317325-2</strain>
    </source>
</reference>
<keyword evidence="6 15" id="KW-0963">Cytoplasm</keyword>
<comment type="catalytic activity">
    <reaction evidence="14">
        <text>IMP + diphosphate = hypoxanthine + 5-phospho-alpha-D-ribose 1-diphosphate</text>
        <dbReference type="Rhea" id="RHEA:17973"/>
        <dbReference type="ChEBI" id="CHEBI:17368"/>
        <dbReference type="ChEBI" id="CHEBI:33019"/>
        <dbReference type="ChEBI" id="CHEBI:58017"/>
        <dbReference type="ChEBI" id="CHEBI:58053"/>
        <dbReference type="EC" id="2.4.2.8"/>
    </reaction>
    <physiologicalReaction direction="right-to-left" evidence="14">
        <dbReference type="Rhea" id="RHEA:17975"/>
    </physiologicalReaction>
</comment>
<evidence type="ECO:0000256" key="3">
    <source>
        <dbReference type="ARBA" id="ARBA00004669"/>
    </source>
</evidence>
<feature type="domain" description="Phosphoribosyltransferase" evidence="16">
    <location>
        <begin position="69"/>
        <end position="210"/>
    </location>
</feature>
<organism evidence="17 18">
    <name type="scientific">Candidatus Nitrosymbiomonas proteolyticus</name>
    <dbReference type="NCBI Taxonomy" id="2608984"/>
    <lineage>
        <taxon>Bacteria</taxon>
        <taxon>Bacillati</taxon>
        <taxon>Armatimonadota</taxon>
        <taxon>Armatimonadota incertae sedis</taxon>
        <taxon>Candidatus Nitrosymbiomonas</taxon>
    </lineage>
</organism>
<dbReference type="PANTHER" id="PTHR43340:SF1">
    <property type="entry name" value="HYPOXANTHINE PHOSPHORIBOSYLTRANSFERASE"/>
    <property type="match status" value="1"/>
</dbReference>
<accession>A0A809RI79</accession>
<comment type="similarity">
    <text evidence="5 15">Belongs to the purine/pyrimidine phosphoribosyltransferase family.</text>
</comment>
<dbReference type="PANTHER" id="PTHR43340">
    <property type="entry name" value="HYPOXANTHINE-GUANINE PHOSPHORIBOSYLTRANSFERASE"/>
    <property type="match status" value="1"/>
</dbReference>
<name>A0A809RI79_9BACT</name>